<proteinExistence type="predicted"/>
<dbReference type="Gene3D" id="3.10.450.620">
    <property type="entry name" value="JHP933, nucleotidyltransferase-like core domain"/>
    <property type="match status" value="1"/>
</dbReference>
<reference evidence="1" key="1">
    <citation type="journal article" date="2015" name="Proc. Natl. Acad. Sci. U.S.A.">
        <title>Networks of energetic and metabolic interactions define dynamics in microbial communities.</title>
        <authorList>
            <person name="Embree M."/>
            <person name="Liu J.K."/>
            <person name="Al-Bassam M.M."/>
            <person name="Zengler K."/>
        </authorList>
    </citation>
    <scope>NUCLEOTIDE SEQUENCE</scope>
</reference>
<dbReference type="Pfam" id="PF08843">
    <property type="entry name" value="AbiEii"/>
    <property type="match status" value="1"/>
</dbReference>
<dbReference type="InterPro" id="IPR014942">
    <property type="entry name" value="AbiEii"/>
</dbReference>
<name>A0A0W8FQQ1_9ZZZZ</name>
<sequence length="263" mass="30182">MYQQRGSRDLIFQGGTAIRWCYGGSRFSEDLDFVTPLSTGEVWPVLDAALKGMERVMISHFGMGAFTATEKQSRTDSFKCFLNFHPETSREKISVKFEVEGLVPKQMPESKNHILSGLPPVAYLIADGSFRVPRPNAVVVAETPEEILSDKVRSLLERRYLKGRDLFDAWYLRTVLNTTVNIEVIERKFNMYREHFIARRPMSFFSGLTKESKTSMTTAISQDLSRFLPPDAFEVQRKESFDAYIRTVQSLFKELKNKGVRLP</sequence>
<dbReference type="EMBL" id="LNQE01000929">
    <property type="protein sequence ID" value="KUG22958.1"/>
    <property type="molecule type" value="Genomic_DNA"/>
</dbReference>
<evidence type="ECO:0000313" key="1">
    <source>
        <dbReference type="EMBL" id="KUG22958.1"/>
    </source>
</evidence>
<comment type="caution">
    <text evidence="1">The sequence shown here is derived from an EMBL/GenBank/DDBJ whole genome shotgun (WGS) entry which is preliminary data.</text>
</comment>
<accession>A0A0W8FQQ1</accession>
<gene>
    <name evidence="1" type="ORF">ASZ90_007243</name>
</gene>
<dbReference type="AlphaFoldDB" id="A0A0W8FQQ1"/>
<evidence type="ECO:0008006" key="2">
    <source>
        <dbReference type="Google" id="ProtNLM"/>
    </source>
</evidence>
<organism evidence="1">
    <name type="scientific">hydrocarbon metagenome</name>
    <dbReference type="NCBI Taxonomy" id="938273"/>
    <lineage>
        <taxon>unclassified sequences</taxon>
        <taxon>metagenomes</taxon>
        <taxon>ecological metagenomes</taxon>
    </lineage>
</organism>
<protein>
    <recommendedName>
        <fullName evidence="2">Nucleotidyl transferase AbiEii/AbiGii toxin family protein</fullName>
    </recommendedName>
</protein>